<dbReference type="InterPro" id="IPR052337">
    <property type="entry name" value="SAT4-like"/>
</dbReference>
<feature type="domain" description="Rhodopsin" evidence="8">
    <location>
        <begin position="52"/>
        <end position="293"/>
    </location>
</feature>
<dbReference type="GO" id="GO:0016020">
    <property type="term" value="C:membrane"/>
    <property type="evidence" value="ECO:0007669"/>
    <property type="project" value="UniProtKB-SubCell"/>
</dbReference>
<evidence type="ECO:0000256" key="5">
    <source>
        <dbReference type="ARBA" id="ARBA00038359"/>
    </source>
</evidence>
<sequence length="397" mass="44748">MSPEELDALLNAPALEPPPGVTPMFDSPPNRNDYAWGITTVCMLVATLCLCLRWYVRIWLDRKVRIEDVMAICAYGAYWGTAYAAYALIDAPGYYVHTWNLRNREMIRPLYLILIYGCCYSAVLPLIKVAILLDWCRVFVSIDRTKSTFWWGCMAVACFQCLWGVLCIILLNTQCRPHRAIWEFYLQSKCYSLPNVMLCSASVQVISDVTMILLPQRIIWGLQMSRKKRLGISVIFGVGILASIAACIRLAHTVAFASQSDSIYLIGPLLFWADAEMTCGFFIFSVPCLSKLIMESGIRQKVFSALGFSNPLSNRSNQSSDCTPRAQGSRRIPKDWMPTINSTWSRIDEEHIGLHNRSGSRTNLYGVSGSHAEKDEIRVQRTVDVTVSSDGHPKSRN</sequence>
<accession>A0A1L9VW36</accession>
<evidence type="ECO:0000259" key="8">
    <source>
        <dbReference type="Pfam" id="PF20684"/>
    </source>
</evidence>
<dbReference type="InterPro" id="IPR049326">
    <property type="entry name" value="Rhodopsin_dom_fungi"/>
</dbReference>
<dbReference type="RefSeq" id="XP_022404790.1">
    <property type="nucleotide sequence ID" value="XM_022542166.1"/>
</dbReference>
<keyword evidence="10" id="KW-1185">Reference proteome</keyword>
<name>A0A1L9VW36_ASPGL</name>
<dbReference type="AlphaFoldDB" id="A0A1L9VW36"/>
<evidence type="ECO:0000256" key="2">
    <source>
        <dbReference type="ARBA" id="ARBA00022692"/>
    </source>
</evidence>
<dbReference type="STRING" id="1160497.A0A1L9VW36"/>
<keyword evidence="3 7" id="KW-1133">Transmembrane helix</keyword>
<feature type="compositionally biased region" description="Polar residues" evidence="6">
    <location>
        <begin position="313"/>
        <end position="322"/>
    </location>
</feature>
<protein>
    <recommendedName>
        <fullName evidence="8">Rhodopsin domain-containing protein</fullName>
    </recommendedName>
</protein>
<feature type="region of interest" description="Disordered" evidence="6">
    <location>
        <begin position="313"/>
        <end position="332"/>
    </location>
</feature>
<dbReference type="GeneID" id="34458427"/>
<evidence type="ECO:0000256" key="1">
    <source>
        <dbReference type="ARBA" id="ARBA00004141"/>
    </source>
</evidence>
<gene>
    <name evidence="9" type="ORF">ASPGLDRAFT_1506231</name>
</gene>
<keyword evidence="2 7" id="KW-0812">Transmembrane</keyword>
<evidence type="ECO:0000256" key="4">
    <source>
        <dbReference type="ARBA" id="ARBA00023136"/>
    </source>
</evidence>
<organism evidence="9 10">
    <name type="scientific">Aspergillus glaucus CBS 516.65</name>
    <dbReference type="NCBI Taxonomy" id="1160497"/>
    <lineage>
        <taxon>Eukaryota</taxon>
        <taxon>Fungi</taxon>
        <taxon>Dikarya</taxon>
        <taxon>Ascomycota</taxon>
        <taxon>Pezizomycotina</taxon>
        <taxon>Eurotiomycetes</taxon>
        <taxon>Eurotiomycetidae</taxon>
        <taxon>Eurotiales</taxon>
        <taxon>Aspergillaceae</taxon>
        <taxon>Aspergillus</taxon>
        <taxon>Aspergillus subgen. Aspergillus</taxon>
    </lineage>
</organism>
<feature type="transmembrane region" description="Helical" evidence="7">
    <location>
        <begin position="148"/>
        <end position="171"/>
    </location>
</feature>
<comment type="subcellular location">
    <subcellularLocation>
        <location evidence="1">Membrane</location>
        <topology evidence="1">Multi-pass membrane protein</topology>
    </subcellularLocation>
</comment>
<dbReference type="EMBL" id="KV878890">
    <property type="protein sequence ID" value="OJJ88107.1"/>
    <property type="molecule type" value="Genomic_DNA"/>
</dbReference>
<feature type="transmembrane region" description="Helical" evidence="7">
    <location>
        <begin position="230"/>
        <end position="251"/>
    </location>
</feature>
<feature type="transmembrane region" description="Helical" evidence="7">
    <location>
        <begin position="34"/>
        <end position="56"/>
    </location>
</feature>
<feature type="transmembrane region" description="Helical" evidence="7">
    <location>
        <begin position="263"/>
        <end position="289"/>
    </location>
</feature>
<dbReference type="Pfam" id="PF20684">
    <property type="entry name" value="Fung_rhodopsin"/>
    <property type="match status" value="1"/>
</dbReference>
<dbReference type="Proteomes" id="UP000184300">
    <property type="component" value="Unassembled WGS sequence"/>
</dbReference>
<evidence type="ECO:0000313" key="9">
    <source>
        <dbReference type="EMBL" id="OJJ88107.1"/>
    </source>
</evidence>
<proteinExistence type="inferred from homology"/>
<evidence type="ECO:0000256" key="6">
    <source>
        <dbReference type="SAM" id="MobiDB-lite"/>
    </source>
</evidence>
<dbReference type="PANTHER" id="PTHR33048:SF47">
    <property type="entry name" value="INTEGRAL MEMBRANE PROTEIN-RELATED"/>
    <property type="match status" value="1"/>
</dbReference>
<dbReference type="PANTHER" id="PTHR33048">
    <property type="entry name" value="PTH11-LIKE INTEGRAL MEMBRANE PROTEIN (AFU_ORTHOLOGUE AFUA_5G11245)"/>
    <property type="match status" value="1"/>
</dbReference>
<evidence type="ECO:0000256" key="7">
    <source>
        <dbReference type="SAM" id="Phobius"/>
    </source>
</evidence>
<dbReference type="VEuPathDB" id="FungiDB:ASPGLDRAFT_1506231"/>
<evidence type="ECO:0000313" key="10">
    <source>
        <dbReference type="Proteomes" id="UP000184300"/>
    </source>
</evidence>
<dbReference type="OrthoDB" id="4682787at2759"/>
<feature type="transmembrane region" description="Helical" evidence="7">
    <location>
        <begin position="109"/>
        <end position="136"/>
    </location>
</feature>
<reference evidence="10" key="1">
    <citation type="journal article" date="2017" name="Genome Biol.">
        <title>Comparative genomics reveals high biological diversity and specific adaptations in the industrially and medically important fungal genus Aspergillus.</title>
        <authorList>
            <person name="de Vries R.P."/>
            <person name="Riley R."/>
            <person name="Wiebenga A."/>
            <person name="Aguilar-Osorio G."/>
            <person name="Amillis S."/>
            <person name="Uchima C.A."/>
            <person name="Anderluh G."/>
            <person name="Asadollahi M."/>
            <person name="Askin M."/>
            <person name="Barry K."/>
            <person name="Battaglia E."/>
            <person name="Bayram O."/>
            <person name="Benocci T."/>
            <person name="Braus-Stromeyer S.A."/>
            <person name="Caldana C."/>
            <person name="Canovas D."/>
            <person name="Cerqueira G.C."/>
            <person name="Chen F."/>
            <person name="Chen W."/>
            <person name="Choi C."/>
            <person name="Clum A."/>
            <person name="Dos Santos R.A."/>
            <person name="Damasio A.R."/>
            <person name="Diallinas G."/>
            <person name="Emri T."/>
            <person name="Fekete E."/>
            <person name="Flipphi M."/>
            <person name="Freyberg S."/>
            <person name="Gallo A."/>
            <person name="Gournas C."/>
            <person name="Habgood R."/>
            <person name="Hainaut M."/>
            <person name="Harispe M.L."/>
            <person name="Henrissat B."/>
            <person name="Hilden K.S."/>
            <person name="Hope R."/>
            <person name="Hossain A."/>
            <person name="Karabika E."/>
            <person name="Karaffa L."/>
            <person name="Karanyi Z."/>
            <person name="Krasevec N."/>
            <person name="Kuo A."/>
            <person name="Kusch H."/>
            <person name="LaButti K."/>
            <person name="Lagendijk E.L."/>
            <person name="Lapidus A."/>
            <person name="Levasseur A."/>
            <person name="Lindquist E."/>
            <person name="Lipzen A."/>
            <person name="Logrieco A.F."/>
            <person name="MacCabe A."/>
            <person name="Maekelae M.R."/>
            <person name="Malavazi I."/>
            <person name="Melin P."/>
            <person name="Meyer V."/>
            <person name="Mielnichuk N."/>
            <person name="Miskei M."/>
            <person name="Molnar A.P."/>
            <person name="Mule G."/>
            <person name="Ngan C.Y."/>
            <person name="Orejas M."/>
            <person name="Orosz E."/>
            <person name="Ouedraogo J.P."/>
            <person name="Overkamp K.M."/>
            <person name="Park H.-S."/>
            <person name="Perrone G."/>
            <person name="Piumi F."/>
            <person name="Punt P.J."/>
            <person name="Ram A.F."/>
            <person name="Ramon A."/>
            <person name="Rauscher S."/>
            <person name="Record E."/>
            <person name="Riano-Pachon D.M."/>
            <person name="Robert V."/>
            <person name="Roehrig J."/>
            <person name="Ruller R."/>
            <person name="Salamov A."/>
            <person name="Salih N.S."/>
            <person name="Samson R.A."/>
            <person name="Sandor E."/>
            <person name="Sanguinetti M."/>
            <person name="Schuetze T."/>
            <person name="Sepcic K."/>
            <person name="Shelest E."/>
            <person name="Sherlock G."/>
            <person name="Sophianopoulou V."/>
            <person name="Squina F.M."/>
            <person name="Sun H."/>
            <person name="Susca A."/>
            <person name="Todd R.B."/>
            <person name="Tsang A."/>
            <person name="Unkles S.E."/>
            <person name="van de Wiele N."/>
            <person name="van Rossen-Uffink D."/>
            <person name="Oliveira J.V."/>
            <person name="Vesth T.C."/>
            <person name="Visser J."/>
            <person name="Yu J.-H."/>
            <person name="Zhou M."/>
            <person name="Andersen M.R."/>
            <person name="Archer D.B."/>
            <person name="Baker S.E."/>
            <person name="Benoit I."/>
            <person name="Brakhage A.A."/>
            <person name="Braus G.H."/>
            <person name="Fischer R."/>
            <person name="Frisvad J.C."/>
            <person name="Goldman G.H."/>
            <person name="Houbraken J."/>
            <person name="Oakley B."/>
            <person name="Pocsi I."/>
            <person name="Scazzocchio C."/>
            <person name="Seiboth B."/>
            <person name="vanKuyk P.A."/>
            <person name="Wortman J."/>
            <person name="Dyer P.S."/>
            <person name="Grigoriev I.V."/>
        </authorList>
    </citation>
    <scope>NUCLEOTIDE SEQUENCE [LARGE SCALE GENOMIC DNA]</scope>
    <source>
        <strain evidence="10">CBS 516.65</strain>
    </source>
</reference>
<keyword evidence="4 7" id="KW-0472">Membrane</keyword>
<comment type="similarity">
    <text evidence="5">Belongs to the SAT4 family.</text>
</comment>
<evidence type="ECO:0000256" key="3">
    <source>
        <dbReference type="ARBA" id="ARBA00022989"/>
    </source>
</evidence>